<keyword evidence="3 6" id="KW-0645">Protease</keyword>
<comment type="similarity">
    <text evidence="2 6">Belongs to the peptidase C69 family.</text>
</comment>
<dbReference type="AlphaFoldDB" id="A0AAE4I1P1"/>
<comment type="caution">
    <text evidence="7">The sequence shown here is derived from an EMBL/GenBank/DDBJ whole genome shotgun (WGS) entry which is preliminary data.</text>
</comment>
<dbReference type="EC" id="3.4.-.-" evidence="6"/>
<dbReference type="InterPro" id="IPR047804">
    <property type="entry name" value="C69_dipept_A-like"/>
</dbReference>
<organism evidence="7 8">
    <name type="scientific">Enterococcus pseudoavium</name>
    <dbReference type="NCBI Taxonomy" id="44007"/>
    <lineage>
        <taxon>Bacteria</taxon>
        <taxon>Bacillati</taxon>
        <taxon>Bacillota</taxon>
        <taxon>Bacilli</taxon>
        <taxon>Lactobacillales</taxon>
        <taxon>Enterococcaceae</taxon>
        <taxon>Enterococcus</taxon>
    </lineage>
</organism>
<accession>A0AAE4I1P1</accession>
<evidence type="ECO:0000256" key="2">
    <source>
        <dbReference type="ARBA" id="ARBA00007225"/>
    </source>
</evidence>
<keyword evidence="5 6" id="KW-0224">Dipeptidase</keyword>
<reference evidence="7" key="1">
    <citation type="submission" date="2023-03" db="EMBL/GenBank/DDBJ databases">
        <authorList>
            <person name="Shen W."/>
            <person name="Cai J."/>
        </authorList>
    </citation>
    <scope>NUCLEOTIDE SEQUENCE</scope>
    <source>
        <strain evidence="7">P69-2</strain>
    </source>
</reference>
<protein>
    <recommendedName>
        <fullName evidence="6">Dipeptidase</fullName>
        <ecNumber evidence="6">3.4.-.-</ecNumber>
    </recommendedName>
</protein>
<dbReference type="NCBIfam" id="NF033678">
    <property type="entry name" value="C69_fam_dipept"/>
    <property type="match status" value="1"/>
</dbReference>
<dbReference type="Proteomes" id="UP001180842">
    <property type="component" value="Unassembled WGS sequence"/>
</dbReference>
<evidence type="ECO:0000256" key="6">
    <source>
        <dbReference type="RuleBase" id="RU364089"/>
    </source>
</evidence>
<dbReference type="RefSeq" id="WP_311796973.1">
    <property type="nucleotide sequence ID" value="NZ_JARQAI010000008.1"/>
</dbReference>
<evidence type="ECO:0000256" key="1">
    <source>
        <dbReference type="ARBA" id="ARBA00001670"/>
    </source>
</evidence>
<gene>
    <name evidence="7" type="ORF">P7H00_07390</name>
</gene>
<dbReference type="GO" id="GO:0016805">
    <property type="term" value="F:dipeptidase activity"/>
    <property type="evidence" value="ECO:0007669"/>
    <property type="project" value="UniProtKB-KW"/>
</dbReference>
<dbReference type="EMBL" id="JARQAI010000008">
    <property type="protein sequence ID" value="MDT2736948.1"/>
    <property type="molecule type" value="Genomic_DNA"/>
</dbReference>
<proteinExistence type="inferred from homology"/>
<dbReference type="Gene3D" id="3.60.60.10">
    <property type="entry name" value="Penicillin V Acylase, Chain A"/>
    <property type="match status" value="1"/>
</dbReference>
<dbReference type="Pfam" id="PF03577">
    <property type="entry name" value="Peptidase_C69"/>
    <property type="match status" value="1"/>
</dbReference>
<comment type="catalytic activity">
    <reaction evidence="1">
        <text>an L-aminoacyl-L-amino acid + H2O = 2 an L-alpha-amino acid</text>
        <dbReference type="Rhea" id="RHEA:48940"/>
        <dbReference type="ChEBI" id="CHEBI:15377"/>
        <dbReference type="ChEBI" id="CHEBI:59869"/>
        <dbReference type="ChEBI" id="CHEBI:77460"/>
        <dbReference type="EC" id="3.4.13.19"/>
    </reaction>
</comment>
<evidence type="ECO:0000256" key="3">
    <source>
        <dbReference type="ARBA" id="ARBA00022670"/>
    </source>
</evidence>
<dbReference type="InterPro" id="IPR005322">
    <property type="entry name" value="Peptidase_C69"/>
</dbReference>
<dbReference type="GO" id="GO:0006508">
    <property type="term" value="P:proteolysis"/>
    <property type="evidence" value="ECO:0007669"/>
    <property type="project" value="UniProtKB-KW"/>
</dbReference>
<evidence type="ECO:0000256" key="4">
    <source>
        <dbReference type="ARBA" id="ARBA00022801"/>
    </source>
</evidence>
<dbReference type="PANTHER" id="PTHR12994">
    <property type="entry name" value="SECERNIN"/>
    <property type="match status" value="1"/>
</dbReference>
<dbReference type="PANTHER" id="PTHR12994:SF17">
    <property type="entry name" value="LD30995P"/>
    <property type="match status" value="1"/>
</dbReference>
<evidence type="ECO:0000256" key="5">
    <source>
        <dbReference type="ARBA" id="ARBA00022997"/>
    </source>
</evidence>
<sequence length="478" mass="54525">MNVKWEAMVMACTTILVGKKASTDGSTMMARNNDMFVADTPQKIQVIPRNDHQSGKYVSNKNGFTFDYPEKAYRYQMVPNVNVEKEGIFGGSGFNEKNVGISATESVYANEHVLAFDPLVKTGIAEDSMVVAVLPYIDSARHGVEYLGEIIKKSGSPEGNGVVFSDKNEVWYMEIVTGHHWVAQRIPADHYAVIANQVAQEEIDFNDPDNFMWSEGIQEFVEKNHLNPDHEGFNFRHIFGTDSEKDRYYNTPRVWFGQRYLNPEIDQSPVSSNLPFLRKANRKISLEDIAYILGSHYNETVYDPYGKGTEREKHLYRPIALNRTQDSHIMQVRNHVPEELSTIMWVCLGVPAFNPHLPFYGNATDTDPSFNNTSLDWNLSDGYWMYRTITALVEGHYSELIESDNDFVKDCRENLIRLVAETDEKAQALHGAELTAFLTKRNHEIVEAMKVKAMKYIGQLVKDSIDLSKLTYKMDINL</sequence>
<keyword evidence="4 6" id="KW-0378">Hydrolase</keyword>
<evidence type="ECO:0000313" key="7">
    <source>
        <dbReference type="EMBL" id="MDT2736948.1"/>
    </source>
</evidence>
<name>A0AAE4I1P1_9ENTE</name>
<dbReference type="GO" id="GO:0070004">
    <property type="term" value="F:cysteine-type exopeptidase activity"/>
    <property type="evidence" value="ECO:0007669"/>
    <property type="project" value="InterPro"/>
</dbReference>
<evidence type="ECO:0000313" key="8">
    <source>
        <dbReference type="Proteomes" id="UP001180842"/>
    </source>
</evidence>